<dbReference type="PANTHER" id="PTHR37928">
    <property type="entry name" value="CFEM DOMAIN PROTEIN (AFU_ORTHOLOGUE AFUA_6G14090)"/>
    <property type="match status" value="1"/>
</dbReference>
<comment type="caution">
    <text evidence="15">Lacks conserved residue(s) required for the propagation of feature annotation.</text>
</comment>
<dbReference type="Proteomes" id="UP001175261">
    <property type="component" value="Unassembled WGS sequence"/>
</dbReference>
<dbReference type="PANTHER" id="PTHR37928:SF2">
    <property type="entry name" value="GPI ANCHORED CFEM DOMAIN PROTEIN (AFU_ORTHOLOGUE AFUA_6G10580)"/>
    <property type="match status" value="1"/>
</dbReference>
<evidence type="ECO:0000256" key="12">
    <source>
        <dbReference type="ARBA" id="ARBA00023157"/>
    </source>
</evidence>
<keyword evidence="5" id="KW-0964">Secreted</keyword>
<evidence type="ECO:0000256" key="6">
    <source>
        <dbReference type="ARBA" id="ARBA00022617"/>
    </source>
</evidence>
<comment type="subcellular location">
    <subcellularLocation>
        <location evidence="1">Cell membrane</location>
        <topology evidence="1">Lipid-anchor</topology>
        <topology evidence="1">GPI-anchor</topology>
    </subcellularLocation>
    <subcellularLocation>
        <location evidence="2">Secreted</location>
    </subcellularLocation>
</comment>
<evidence type="ECO:0000313" key="19">
    <source>
        <dbReference type="EMBL" id="KAK0392662.1"/>
    </source>
</evidence>
<reference evidence="19" key="1">
    <citation type="submission" date="2022-10" db="EMBL/GenBank/DDBJ databases">
        <title>Determination and structural analysis of whole genome sequence of Sarocladium strictum F4-1.</title>
        <authorList>
            <person name="Hu L."/>
            <person name="Jiang Y."/>
        </authorList>
    </citation>
    <scope>NUCLEOTIDE SEQUENCE</scope>
    <source>
        <strain evidence="19">F4-1</strain>
    </source>
</reference>
<feature type="disulfide bond" evidence="15">
    <location>
        <begin position="41"/>
        <end position="48"/>
    </location>
</feature>
<feature type="region of interest" description="Disordered" evidence="16">
    <location>
        <begin position="117"/>
        <end position="166"/>
    </location>
</feature>
<dbReference type="GO" id="GO:0046872">
    <property type="term" value="F:metal ion binding"/>
    <property type="evidence" value="ECO:0007669"/>
    <property type="project" value="UniProtKB-UniRule"/>
</dbReference>
<proteinExistence type="inferred from homology"/>
<dbReference type="AlphaFoldDB" id="A0AA39GSB9"/>
<dbReference type="InterPro" id="IPR008427">
    <property type="entry name" value="Extracellular_membr_CFEM_dom"/>
</dbReference>
<dbReference type="GO" id="GO:0098552">
    <property type="term" value="C:side of membrane"/>
    <property type="evidence" value="ECO:0007669"/>
    <property type="project" value="UniProtKB-KW"/>
</dbReference>
<evidence type="ECO:0000256" key="1">
    <source>
        <dbReference type="ARBA" id="ARBA00004609"/>
    </source>
</evidence>
<protein>
    <recommendedName>
        <fullName evidence="18">CFEM domain-containing protein</fullName>
    </recommendedName>
</protein>
<keyword evidence="14" id="KW-0449">Lipoprotein</keyword>
<evidence type="ECO:0000256" key="9">
    <source>
        <dbReference type="ARBA" id="ARBA00022729"/>
    </source>
</evidence>
<evidence type="ECO:0000256" key="14">
    <source>
        <dbReference type="ARBA" id="ARBA00023288"/>
    </source>
</evidence>
<gene>
    <name evidence="19" type="ORF">NLU13_2157</name>
</gene>
<keyword evidence="10 15" id="KW-0408">Iron</keyword>
<dbReference type="PROSITE" id="PS52012">
    <property type="entry name" value="CFEM"/>
    <property type="match status" value="1"/>
</dbReference>
<keyword evidence="4" id="KW-1003">Cell membrane</keyword>
<evidence type="ECO:0000256" key="17">
    <source>
        <dbReference type="SAM" id="SignalP"/>
    </source>
</evidence>
<evidence type="ECO:0000256" key="4">
    <source>
        <dbReference type="ARBA" id="ARBA00022475"/>
    </source>
</evidence>
<keyword evidence="12 15" id="KW-1015">Disulfide bond</keyword>
<evidence type="ECO:0000256" key="15">
    <source>
        <dbReference type="PROSITE-ProRule" id="PRU01356"/>
    </source>
</evidence>
<keyword evidence="13" id="KW-0325">Glycoprotein</keyword>
<keyword evidence="20" id="KW-1185">Reference proteome</keyword>
<keyword evidence="7" id="KW-0336">GPI-anchor</keyword>
<evidence type="ECO:0000256" key="5">
    <source>
        <dbReference type="ARBA" id="ARBA00022525"/>
    </source>
</evidence>
<keyword evidence="11" id="KW-0472">Membrane</keyword>
<keyword evidence="8 15" id="KW-0479">Metal-binding</keyword>
<dbReference type="InterPro" id="IPR051735">
    <property type="entry name" value="CFEM_domain"/>
</dbReference>
<feature type="chain" id="PRO_5041350222" description="CFEM domain-containing protein" evidence="17">
    <location>
        <begin position="18"/>
        <end position="186"/>
    </location>
</feature>
<evidence type="ECO:0000256" key="2">
    <source>
        <dbReference type="ARBA" id="ARBA00004613"/>
    </source>
</evidence>
<feature type="compositionally biased region" description="Low complexity" evidence="16">
    <location>
        <begin position="149"/>
        <end position="164"/>
    </location>
</feature>
<evidence type="ECO:0000256" key="11">
    <source>
        <dbReference type="ARBA" id="ARBA00023136"/>
    </source>
</evidence>
<evidence type="ECO:0000256" key="3">
    <source>
        <dbReference type="ARBA" id="ARBA00010031"/>
    </source>
</evidence>
<evidence type="ECO:0000256" key="10">
    <source>
        <dbReference type="ARBA" id="ARBA00023004"/>
    </source>
</evidence>
<dbReference type="GO" id="GO:0005576">
    <property type="term" value="C:extracellular region"/>
    <property type="evidence" value="ECO:0007669"/>
    <property type="project" value="UniProtKB-SubCell"/>
</dbReference>
<evidence type="ECO:0000256" key="13">
    <source>
        <dbReference type="ARBA" id="ARBA00023180"/>
    </source>
</evidence>
<comment type="similarity">
    <text evidence="3">Belongs to the RBT5 family.</text>
</comment>
<keyword evidence="9 17" id="KW-0732">Signal</keyword>
<organism evidence="19 20">
    <name type="scientific">Sarocladium strictum</name>
    <name type="common">Black bundle disease fungus</name>
    <name type="synonym">Acremonium strictum</name>
    <dbReference type="NCBI Taxonomy" id="5046"/>
    <lineage>
        <taxon>Eukaryota</taxon>
        <taxon>Fungi</taxon>
        <taxon>Dikarya</taxon>
        <taxon>Ascomycota</taxon>
        <taxon>Pezizomycotina</taxon>
        <taxon>Sordariomycetes</taxon>
        <taxon>Hypocreomycetidae</taxon>
        <taxon>Hypocreales</taxon>
        <taxon>Sarocladiaceae</taxon>
        <taxon>Sarocladium</taxon>
    </lineage>
</organism>
<accession>A0AA39GSB9</accession>
<keyword evidence="6 15" id="KW-0349">Heme</keyword>
<comment type="caution">
    <text evidence="19">The sequence shown here is derived from an EMBL/GenBank/DDBJ whole genome shotgun (WGS) entry which is preliminary data.</text>
</comment>
<feature type="disulfide bond" evidence="15">
    <location>
        <begin position="50"/>
        <end position="83"/>
    </location>
</feature>
<evidence type="ECO:0000313" key="20">
    <source>
        <dbReference type="Proteomes" id="UP001175261"/>
    </source>
</evidence>
<name>A0AA39GSB9_SARSR</name>
<feature type="binding site" description="axial binding residue" evidence="15">
    <location>
        <position position="45"/>
    </location>
    <ligand>
        <name>heme</name>
        <dbReference type="ChEBI" id="CHEBI:30413"/>
    </ligand>
    <ligandPart>
        <name>Fe</name>
        <dbReference type="ChEBI" id="CHEBI:18248"/>
    </ligandPart>
</feature>
<evidence type="ECO:0000256" key="7">
    <source>
        <dbReference type="ARBA" id="ARBA00022622"/>
    </source>
</evidence>
<feature type="domain" description="CFEM" evidence="18">
    <location>
        <begin position="1"/>
        <end position="111"/>
    </location>
</feature>
<evidence type="ECO:0000256" key="16">
    <source>
        <dbReference type="SAM" id="MobiDB-lite"/>
    </source>
</evidence>
<dbReference type="Pfam" id="PF05730">
    <property type="entry name" value="CFEM"/>
    <property type="match status" value="1"/>
</dbReference>
<dbReference type="EMBL" id="JAPDFR010000001">
    <property type="protein sequence ID" value="KAK0392662.1"/>
    <property type="molecule type" value="Genomic_DNA"/>
</dbReference>
<evidence type="ECO:0000259" key="18">
    <source>
        <dbReference type="PROSITE" id="PS52012"/>
    </source>
</evidence>
<feature type="compositionally biased region" description="Basic and acidic residues" evidence="16">
    <location>
        <begin position="123"/>
        <end position="134"/>
    </location>
</feature>
<feature type="signal peptide" evidence="17">
    <location>
        <begin position="1"/>
        <end position="17"/>
    </location>
</feature>
<dbReference type="GO" id="GO:0005886">
    <property type="term" value="C:plasma membrane"/>
    <property type="evidence" value="ECO:0007669"/>
    <property type="project" value="UniProtKB-SubCell"/>
</dbReference>
<sequence>MKTTLITLAFAAGLVAAQQGVPTCAQPCVGALTSGDSIGGCKALDVKCICEKGSLLDNLACCLEKSCDDAGKEAAVKYALQICGSAGVTNIPTAVVCKAGASSTAADSSASKTAVAAADTTTSEDHSSSTKTDEPTSATTQHTGDHTSGEAATKTESTTSSSTGVAGVLNAPVGMVGAALLGLFAL</sequence>
<evidence type="ECO:0000256" key="8">
    <source>
        <dbReference type="ARBA" id="ARBA00022723"/>
    </source>
</evidence>